<keyword evidence="7" id="KW-0807">Transducer</keyword>
<gene>
    <name evidence="10" type="ORF">OVA965_LOCUS43353</name>
    <name evidence="11" type="ORF">TMI583_LOCUS45578</name>
</gene>
<dbReference type="Pfam" id="PF00001">
    <property type="entry name" value="7tm_1"/>
    <property type="match status" value="1"/>
</dbReference>
<dbReference type="PRINTS" id="PR00237">
    <property type="entry name" value="GPCRRHODOPSN"/>
</dbReference>
<feature type="non-terminal residue" evidence="10">
    <location>
        <position position="124"/>
    </location>
</feature>
<dbReference type="GO" id="GO:0005886">
    <property type="term" value="C:plasma membrane"/>
    <property type="evidence" value="ECO:0007669"/>
    <property type="project" value="TreeGrafter"/>
</dbReference>
<dbReference type="InterPro" id="IPR017452">
    <property type="entry name" value="GPCR_Rhodpsn_7TM"/>
</dbReference>
<sequence>MNISVEHQIPFSSPPAEWLRIFIIILFVLITIIGVIGNGFVLICILSKDMKTRRSPTNLLLMNMSCADLLLLIFNVFDIVQLARDSSWPTRWMLGEALCKIVRFSQVVGCYVSVQTLFVISVER</sequence>
<dbReference type="InterPro" id="IPR000276">
    <property type="entry name" value="GPCR_Rhodpsn"/>
</dbReference>
<feature type="transmembrane region" description="Helical" evidence="8">
    <location>
        <begin position="101"/>
        <end position="122"/>
    </location>
</feature>
<dbReference type="Proteomes" id="UP000677228">
    <property type="component" value="Unassembled WGS sequence"/>
</dbReference>
<keyword evidence="2 8" id="KW-0812">Transmembrane</keyword>
<evidence type="ECO:0000256" key="2">
    <source>
        <dbReference type="ARBA" id="ARBA00022692"/>
    </source>
</evidence>
<evidence type="ECO:0000256" key="5">
    <source>
        <dbReference type="ARBA" id="ARBA00023136"/>
    </source>
</evidence>
<feature type="transmembrane region" description="Helical" evidence="8">
    <location>
        <begin position="59"/>
        <end position="81"/>
    </location>
</feature>
<dbReference type="Gene3D" id="1.20.1070.10">
    <property type="entry name" value="Rhodopsin 7-helix transmembrane proteins"/>
    <property type="match status" value="1"/>
</dbReference>
<name>A0A8S2G831_9BILA</name>
<evidence type="ECO:0000256" key="4">
    <source>
        <dbReference type="ARBA" id="ARBA00023040"/>
    </source>
</evidence>
<keyword evidence="5 8" id="KW-0472">Membrane</keyword>
<accession>A0A8S2G831</accession>
<evidence type="ECO:0000256" key="1">
    <source>
        <dbReference type="ARBA" id="ARBA00004141"/>
    </source>
</evidence>
<feature type="domain" description="G-protein coupled receptors family 1 profile" evidence="9">
    <location>
        <begin position="37"/>
        <end position="124"/>
    </location>
</feature>
<evidence type="ECO:0000256" key="3">
    <source>
        <dbReference type="ARBA" id="ARBA00022989"/>
    </source>
</evidence>
<comment type="caution">
    <text evidence="10">The sequence shown here is derived from an EMBL/GenBank/DDBJ whole genome shotgun (WGS) entry which is preliminary data.</text>
</comment>
<evidence type="ECO:0000259" key="9">
    <source>
        <dbReference type="PROSITE" id="PS50262"/>
    </source>
</evidence>
<keyword evidence="6" id="KW-0675">Receptor</keyword>
<dbReference type="CDD" id="cd00637">
    <property type="entry name" value="7tm_classA_rhodopsin-like"/>
    <property type="match status" value="1"/>
</dbReference>
<evidence type="ECO:0000313" key="11">
    <source>
        <dbReference type="EMBL" id="CAF4445344.1"/>
    </source>
</evidence>
<dbReference type="Proteomes" id="UP000682733">
    <property type="component" value="Unassembled WGS sequence"/>
</dbReference>
<keyword evidence="3 8" id="KW-1133">Transmembrane helix</keyword>
<comment type="subcellular location">
    <subcellularLocation>
        <location evidence="1">Membrane</location>
        <topology evidence="1">Multi-pass membrane protein</topology>
    </subcellularLocation>
</comment>
<evidence type="ECO:0000256" key="7">
    <source>
        <dbReference type="ARBA" id="ARBA00023224"/>
    </source>
</evidence>
<dbReference type="SUPFAM" id="SSF81321">
    <property type="entry name" value="Family A G protein-coupled receptor-like"/>
    <property type="match status" value="1"/>
</dbReference>
<protein>
    <recommendedName>
        <fullName evidence="9">G-protein coupled receptors family 1 profile domain-containing protein</fullName>
    </recommendedName>
</protein>
<evidence type="ECO:0000256" key="6">
    <source>
        <dbReference type="ARBA" id="ARBA00023170"/>
    </source>
</evidence>
<keyword evidence="4" id="KW-0297">G-protein coupled receptor</keyword>
<evidence type="ECO:0000256" key="8">
    <source>
        <dbReference type="SAM" id="Phobius"/>
    </source>
</evidence>
<dbReference type="EMBL" id="CAJNOK010056747">
    <property type="protein sequence ID" value="CAF1623926.1"/>
    <property type="molecule type" value="Genomic_DNA"/>
</dbReference>
<dbReference type="EMBL" id="CAJOBA010081830">
    <property type="protein sequence ID" value="CAF4445344.1"/>
    <property type="molecule type" value="Genomic_DNA"/>
</dbReference>
<proteinExistence type="predicted"/>
<evidence type="ECO:0000313" key="10">
    <source>
        <dbReference type="EMBL" id="CAF1623926.1"/>
    </source>
</evidence>
<organism evidence="10 12">
    <name type="scientific">Didymodactylos carnosus</name>
    <dbReference type="NCBI Taxonomy" id="1234261"/>
    <lineage>
        <taxon>Eukaryota</taxon>
        <taxon>Metazoa</taxon>
        <taxon>Spiralia</taxon>
        <taxon>Gnathifera</taxon>
        <taxon>Rotifera</taxon>
        <taxon>Eurotatoria</taxon>
        <taxon>Bdelloidea</taxon>
        <taxon>Philodinida</taxon>
        <taxon>Philodinidae</taxon>
        <taxon>Didymodactylos</taxon>
    </lineage>
</organism>
<reference evidence="10" key="1">
    <citation type="submission" date="2021-02" db="EMBL/GenBank/DDBJ databases">
        <authorList>
            <person name="Nowell W R."/>
        </authorList>
    </citation>
    <scope>NUCLEOTIDE SEQUENCE</scope>
</reference>
<dbReference type="PANTHER" id="PTHR45695:SF9">
    <property type="entry name" value="LEUCOKININ RECEPTOR"/>
    <property type="match status" value="1"/>
</dbReference>
<feature type="transmembrane region" description="Helical" evidence="8">
    <location>
        <begin position="21"/>
        <end position="47"/>
    </location>
</feature>
<evidence type="ECO:0000313" key="12">
    <source>
        <dbReference type="Proteomes" id="UP000677228"/>
    </source>
</evidence>
<dbReference type="PROSITE" id="PS50262">
    <property type="entry name" value="G_PROTEIN_RECEP_F1_2"/>
    <property type="match status" value="1"/>
</dbReference>
<dbReference type="AlphaFoldDB" id="A0A8S2G831"/>
<dbReference type="GO" id="GO:0004930">
    <property type="term" value="F:G protein-coupled receptor activity"/>
    <property type="evidence" value="ECO:0007669"/>
    <property type="project" value="UniProtKB-KW"/>
</dbReference>
<dbReference type="PANTHER" id="PTHR45695">
    <property type="entry name" value="LEUCOKININ RECEPTOR-RELATED"/>
    <property type="match status" value="1"/>
</dbReference>